<dbReference type="EMBL" id="JAAWWB010000037">
    <property type="protein sequence ID" value="KAG6738782.1"/>
    <property type="molecule type" value="Genomic_DNA"/>
</dbReference>
<reference evidence="3" key="1">
    <citation type="journal article" date="2020" name="bioRxiv">
        <title>Hybrid origin of Populus tomentosa Carr. identified through genome sequencing and phylogenomic analysis.</title>
        <authorList>
            <person name="An X."/>
            <person name="Gao K."/>
            <person name="Chen Z."/>
            <person name="Li J."/>
            <person name="Yang X."/>
            <person name="Yang X."/>
            <person name="Zhou J."/>
            <person name="Guo T."/>
            <person name="Zhao T."/>
            <person name="Huang S."/>
            <person name="Miao D."/>
            <person name="Khan W.U."/>
            <person name="Rao P."/>
            <person name="Ye M."/>
            <person name="Lei B."/>
            <person name="Liao W."/>
            <person name="Wang J."/>
            <person name="Ji L."/>
            <person name="Li Y."/>
            <person name="Guo B."/>
            <person name="Mustafa N.S."/>
            <person name="Li S."/>
            <person name="Yun Q."/>
            <person name="Keller S.R."/>
            <person name="Mao J."/>
            <person name="Zhang R."/>
            <person name="Strauss S.H."/>
        </authorList>
    </citation>
    <scope>NUCLEOTIDE SEQUENCE</scope>
    <source>
        <strain evidence="3">GM15</strain>
        <tissue evidence="3">Leaf</tissue>
    </source>
</reference>
<evidence type="ECO:0000313" key="3">
    <source>
        <dbReference type="EMBL" id="KAG6738782.1"/>
    </source>
</evidence>
<keyword evidence="2" id="KW-0732">Signal</keyword>
<proteinExistence type="predicted"/>
<dbReference type="Proteomes" id="UP000886885">
    <property type="component" value="Chromosome 19A"/>
</dbReference>
<dbReference type="GO" id="GO:0035598">
    <property type="term" value="F:tRNA (N(6)-L-threonylcarbamoyladenosine(37)-C(2))-methylthiotransferase activity"/>
    <property type="evidence" value="ECO:0007669"/>
    <property type="project" value="TreeGrafter"/>
</dbReference>
<feature type="chain" id="PRO_5036466064" evidence="2">
    <location>
        <begin position="24"/>
        <end position="120"/>
    </location>
</feature>
<evidence type="ECO:0000313" key="4">
    <source>
        <dbReference type="Proteomes" id="UP000886885"/>
    </source>
</evidence>
<dbReference type="PANTHER" id="PTHR11918">
    <property type="entry name" value="RADICAL SAM PROTEINS"/>
    <property type="match status" value="1"/>
</dbReference>
<organism evidence="3 4">
    <name type="scientific">Populus tomentosa</name>
    <name type="common">Chinese white poplar</name>
    <dbReference type="NCBI Taxonomy" id="118781"/>
    <lineage>
        <taxon>Eukaryota</taxon>
        <taxon>Viridiplantae</taxon>
        <taxon>Streptophyta</taxon>
        <taxon>Embryophyta</taxon>
        <taxon>Tracheophyta</taxon>
        <taxon>Spermatophyta</taxon>
        <taxon>Magnoliopsida</taxon>
        <taxon>eudicotyledons</taxon>
        <taxon>Gunneridae</taxon>
        <taxon>Pentapetalae</taxon>
        <taxon>rosids</taxon>
        <taxon>fabids</taxon>
        <taxon>Malpighiales</taxon>
        <taxon>Salicaceae</taxon>
        <taxon>Saliceae</taxon>
        <taxon>Populus</taxon>
    </lineage>
</organism>
<evidence type="ECO:0000256" key="2">
    <source>
        <dbReference type="SAM" id="SignalP"/>
    </source>
</evidence>
<dbReference type="PANTHER" id="PTHR11918:SF45">
    <property type="entry name" value="THREONYLCARBAMOYLADENOSINE TRNA METHYLTHIOTRANSFERASE"/>
    <property type="match status" value="1"/>
</dbReference>
<dbReference type="AlphaFoldDB" id="A0A8X7XXP5"/>
<gene>
    <name evidence="3" type="ORF">POTOM_058404</name>
</gene>
<evidence type="ECO:0000256" key="1">
    <source>
        <dbReference type="ARBA" id="ARBA00022679"/>
    </source>
</evidence>
<feature type="signal peptide" evidence="2">
    <location>
        <begin position="1"/>
        <end position="23"/>
    </location>
</feature>
<protein>
    <submittedName>
        <fullName evidence="3">Uncharacterized protein</fullName>
    </submittedName>
</protein>
<name>A0A8X7XXP5_POPTO</name>
<sequence>MLGWLLENIILWDLLCRYKGSCCQAMNREYTVNVFRTVVDTLTELVSEMQIATDIKCRFPWTPAARMKKVPSNVVKQQSRELTSILEAFTPHNGMEGRVERIWITDRNRWNSVDEMEISK</sequence>
<comment type="caution">
    <text evidence="3">The sequence shown here is derived from an EMBL/GenBank/DDBJ whole genome shotgun (WGS) entry which is preliminary data.</text>
</comment>
<dbReference type="GO" id="GO:0005783">
    <property type="term" value="C:endoplasmic reticulum"/>
    <property type="evidence" value="ECO:0007669"/>
    <property type="project" value="TreeGrafter"/>
</dbReference>
<keyword evidence="1" id="KW-0808">Transferase</keyword>
<accession>A0A8X7XXP5</accession>
<keyword evidence="4" id="KW-1185">Reference proteome</keyword>
<dbReference type="OrthoDB" id="1730074at2759"/>